<evidence type="ECO:0000259" key="1">
    <source>
        <dbReference type="Pfam" id="PF20478"/>
    </source>
</evidence>
<dbReference type="Pfam" id="PF20478">
    <property type="entry name" value="P2RX7_C"/>
    <property type="match status" value="1"/>
</dbReference>
<name>A0A974HDY5_XENLA</name>
<protein>
    <recommendedName>
        <fullName evidence="1">P2X purinoreceptor 7 intracellular domain-containing protein</fullName>
    </recommendedName>
</protein>
<accession>A0A974HDY5</accession>
<sequence>MRQLRQKKYLQDGCICHCRKFYRKCIRKSHLEYIQIFWNMQRPTDGFSSHNRQVHLITYRRDGGSLRKLRQTVYRSLIAWVFGYLGRRNRKPIPSFVVQKVRSSYPDPKGHYRGYLQPFDLNAFDMAMD</sequence>
<gene>
    <name evidence="2" type="ORF">XELAEV_18033394mg</name>
</gene>
<organism evidence="2 3">
    <name type="scientific">Xenopus laevis</name>
    <name type="common">African clawed frog</name>
    <dbReference type="NCBI Taxonomy" id="8355"/>
    <lineage>
        <taxon>Eukaryota</taxon>
        <taxon>Metazoa</taxon>
        <taxon>Chordata</taxon>
        <taxon>Craniata</taxon>
        <taxon>Vertebrata</taxon>
        <taxon>Euteleostomi</taxon>
        <taxon>Amphibia</taxon>
        <taxon>Batrachia</taxon>
        <taxon>Anura</taxon>
        <taxon>Pipoidea</taxon>
        <taxon>Pipidae</taxon>
        <taxon>Xenopodinae</taxon>
        <taxon>Xenopus</taxon>
        <taxon>Xenopus</taxon>
    </lineage>
</organism>
<dbReference type="InterPro" id="IPR046815">
    <property type="entry name" value="P2RX7_C"/>
</dbReference>
<dbReference type="PANTHER" id="PTHR36981:SF6">
    <property type="entry name" value="P2X PURINOCEPTOR 7"/>
    <property type="match status" value="1"/>
</dbReference>
<dbReference type="EMBL" id="CM004477">
    <property type="protein sequence ID" value="OCT74417.1"/>
    <property type="molecule type" value="Genomic_DNA"/>
</dbReference>
<evidence type="ECO:0000313" key="2">
    <source>
        <dbReference type="EMBL" id="OCT74417.1"/>
    </source>
</evidence>
<dbReference type="PANTHER" id="PTHR36981">
    <property type="entry name" value="ZGC:195170"/>
    <property type="match status" value="1"/>
</dbReference>
<reference evidence="3" key="1">
    <citation type="journal article" date="2016" name="Nature">
        <title>Genome evolution in the allotetraploid frog Xenopus laevis.</title>
        <authorList>
            <person name="Session A.M."/>
            <person name="Uno Y."/>
            <person name="Kwon T."/>
            <person name="Chapman J.A."/>
            <person name="Toyoda A."/>
            <person name="Takahashi S."/>
            <person name="Fukui A."/>
            <person name="Hikosaka A."/>
            <person name="Suzuki A."/>
            <person name="Kondo M."/>
            <person name="van Heeringen S.J."/>
            <person name="Quigley I."/>
            <person name="Heinz S."/>
            <person name="Ogino H."/>
            <person name="Ochi H."/>
            <person name="Hellsten U."/>
            <person name="Lyons J.B."/>
            <person name="Simakov O."/>
            <person name="Putnam N."/>
            <person name="Stites J."/>
            <person name="Kuroki Y."/>
            <person name="Tanaka T."/>
            <person name="Michiue T."/>
            <person name="Watanabe M."/>
            <person name="Bogdanovic O."/>
            <person name="Lister R."/>
            <person name="Georgiou G."/>
            <person name="Paranjpe S.S."/>
            <person name="van Kruijsbergen I."/>
            <person name="Shu S."/>
            <person name="Carlson J."/>
            <person name="Kinoshita T."/>
            <person name="Ohta Y."/>
            <person name="Mawaribuchi S."/>
            <person name="Jenkins J."/>
            <person name="Grimwood J."/>
            <person name="Schmutz J."/>
            <person name="Mitros T."/>
            <person name="Mozaffari S.V."/>
            <person name="Suzuki Y."/>
            <person name="Haramoto Y."/>
            <person name="Yamamoto T.S."/>
            <person name="Takagi C."/>
            <person name="Heald R."/>
            <person name="Miller K."/>
            <person name="Haudenschild C."/>
            <person name="Kitzman J."/>
            <person name="Nakayama T."/>
            <person name="Izutsu Y."/>
            <person name="Robert J."/>
            <person name="Fortriede J."/>
            <person name="Burns K."/>
            <person name="Lotay V."/>
            <person name="Karimi K."/>
            <person name="Yasuoka Y."/>
            <person name="Dichmann D.S."/>
            <person name="Flajnik M.F."/>
            <person name="Houston D.W."/>
            <person name="Shendure J."/>
            <person name="DuPasquier L."/>
            <person name="Vize P.D."/>
            <person name="Zorn A.M."/>
            <person name="Ito M."/>
            <person name="Marcotte E.M."/>
            <person name="Wallingford J.B."/>
            <person name="Ito Y."/>
            <person name="Asashima M."/>
            <person name="Ueno N."/>
            <person name="Matsuda Y."/>
            <person name="Veenstra G.J."/>
            <person name="Fujiyama A."/>
            <person name="Harland R.M."/>
            <person name="Taira M."/>
            <person name="Rokhsar D.S."/>
        </authorList>
    </citation>
    <scope>NUCLEOTIDE SEQUENCE [LARGE SCALE GENOMIC DNA]</scope>
    <source>
        <strain evidence="3">J</strain>
    </source>
</reference>
<feature type="domain" description="P2X purinoreceptor 7 intracellular" evidence="1">
    <location>
        <begin position="61"/>
        <end position="115"/>
    </location>
</feature>
<dbReference type="AlphaFoldDB" id="A0A974HDY5"/>
<proteinExistence type="predicted"/>
<evidence type="ECO:0000313" key="3">
    <source>
        <dbReference type="Proteomes" id="UP000694892"/>
    </source>
</evidence>
<dbReference type="Proteomes" id="UP000694892">
    <property type="component" value="Chromosome 6S"/>
</dbReference>